<dbReference type="InterPro" id="IPR001387">
    <property type="entry name" value="Cro/C1-type_HTH"/>
</dbReference>
<organism evidence="2 3">
    <name type="scientific">Rhodocyclus tenuis</name>
    <name type="common">Rhodospirillum tenue</name>
    <dbReference type="NCBI Taxonomy" id="1066"/>
    <lineage>
        <taxon>Bacteria</taxon>
        <taxon>Pseudomonadati</taxon>
        <taxon>Pseudomonadota</taxon>
        <taxon>Betaproteobacteria</taxon>
        <taxon>Rhodocyclales</taxon>
        <taxon>Rhodocyclaceae</taxon>
        <taxon>Rhodocyclus</taxon>
    </lineage>
</organism>
<dbReference type="RefSeq" id="WP_153115890.1">
    <property type="nucleotide sequence ID" value="NZ_JACIGE010000002.1"/>
</dbReference>
<dbReference type="Pfam" id="PF01381">
    <property type="entry name" value="HTH_3"/>
    <property type="match status" value="1"/>
</dbReference>
<reference evidence="2 3" key="1">
    <citation type="submission" date="2020-08" db="EMBL/GenBank/DDBJ databases">
        <title>Genome sequencing of Purple Non-Sulfur Bacteria from various extreme environments.</title>
        <authorList>
            <person name="Mayer M."/>
        </authorList>
    </citation>
    <scope>NUCLEOTIDE SEQUENCE [LARGE SCALE GENOMIC DNA]</scope>
    <source>
        <strain evidence="2 3">2761</strain>
    </source>
</reference>
<feature type="domain" description="HTH cro/C1-type" evidence="1">
    <location>
        <begin position="27"/>
        <end position="59"/>
    </location>
</feature>
<dbReference type="Proteomes" id="UP000587070">
    <property type="component" value="Unassembled WGS sequence"/>
</dbReference>
<accession>A0A840FW77</accession>
<protein>
    <submittedName>
        <fullName evidence="2">Transcriptional regulator with XRE-family HTH domain</fullName>
    </submittedName>
</protein>
<dbReference type="SMART" id="SM00530">
    <property type="entry name" value="HTH_XRE"/>
    <property type="match status" value="1"/>
</dbReference>
<dbReference type="CDD" id="cd00093">
    <property type="entry name" value="HTH_XRE"/>
    <property type="match status" value="1"/>
</dbReference>
<evidence type="ECO:0000313" key="3">
    <source>
        <dbReference type="Proteomes" id="UP000587070"/>
    </source>
</evidence>
<proteinExistence type="predicted"/>
<name>A0A840FW77_RHOTE</name>
<dbReference type="InterPro" id="IPR010982">
    <property type="entry name" value="Lambda_DNA-bd_dom_sf"/>
</dbReference>
<sequence length="91" mass="10234">MPKLRSFEISPLPFEVQASLVALGQRIAAARKERRLSQREFADMMGVGPQTVLFVEQGRPTVQIGHYARAAWLLELRDVPLLKLLSPAYSD</sequence>
<dbReference type="PROSITE" id="PS50943">
    <property type="entry name" value="HTH_CROC1"/>
    <property type="match status" value="1"/>
</dbReference>
<gene>
    <name evidence="2" type="ORF">GGD90_000704</name>
</gene>
<evidence type="ECO:0000259" key="1">
    <source>
        <dbReference type="PROSITE" id="PS50943"/>
    </source>
</evidence>
<keyword evidence="3" id="KW-1185">Reference proteome</keyword>
<dbReference type="SUPFAM" id="SSF47413">
    <property type="entry name" value="lambda repressor-like DNA-binding domains"/>
    <property type="match status" value="1"/>
</dbReference>
<dbReference type="GO" id="GO:0003677">
    <property type="term" value="F:DNA binding"/>
    <property type="evidence" value="ECO:0007669"/>
    <property type="project" value="InterPro"/>
</dbReference>
<dbReference type="EMBL" id="JACIGE010000002">
    <property type="protein sequence ID" value="MBB4246347.1"/>
    <property type="molecule type" value="Genomic_DNA"/>
</dbReference>
<dbReference type="Gene3D" id="1.10.260.40">
    <property type="entry name" value="lambda repressor-like DNA-binding domains"/>
    <property type="match status" value="1"/>
</dbReference>
<dbReference type="OrthoDB" id="9182103at2"/>
<comment type="caution">
    <text evidence="2">The sequence shown here is derived from an EMBL/GenBank/DDBJ whole genome shotgun (WGS) entry which is preliminary data.</text>
</comment>
<dbReference type="AlphaFoldDB" id="A0A840FW77"/>
<evidence type="ECO:0000313" key="2">
    <source>
        <dbReference type="EMBL" id="MBB4246347.1"/>
    </source>
</evidence>